<evidence type="ECO:0000313" key="2">
    <source>
        <dbReference type="Proteomes" id="UP000662637"/>
    </source>
</evidence>
<protein>
    <submittedName>
        <fullName evidence="1">Uncharacterized protein</fullName>
    </submittedName>
</protein>
<proteinExistence type="predicted"/>
<dbReference type="EMBL" id="WJEC01000100">
    <property type="protein sequence ID" value="KAF7485768.1"/>
    <property type="molecule type" value="Genomic_DNA"/>
</dbReference>
<dbReference type="Proteomes" id="UP000662637">
    <property type="component" value="Unassembled WGS sequence"/>
</dbReference>
<organism evidence="1 2">
    <name type="scientific">Marmota monax</name>
    <name type="common">Woodchuck</name>
    <dbReference type="NCBI Taxonomy" id="9995"/>
    <lineage>
        <taxon>Eukaryota</taxon>
        <taxon>Metazoa</taxon>
        <taxon>Chordata</taxon>
        <taxon>Craniata</taxon>
        <taxon>Vertebrata</taxon>
        <taxon>Euteleostomi</taxon>
        <taxon>Mammalia</taxon>
        <taxon>Eutheria</taxon>
        <taxon>Euarchontoglires</taxon>
        <taxon>Glires</taxon>
        <taxon>Rodentia</taxon>
        <taxon>Sciuromorpha</taxon>
        <taxon>Sciuridae</taxon>
        <taxon>Xerinae</taxon>
        <taxon>Marmotini</taxon>
        <taxon>Marmota</taxon>
    </lineage>
</organism>
<dbReference type="AlphaFoldDB" id="A0A834R1B3"/>
<gene>
    <name evidence="1" type="ORF">GHT09_002533</name>
</gene>
<sequence>MNANMIRKQMLMHDVQLLTKEKIANKIQWTSMTNPGLARAVSEYRNARRCGGRTQHRGCLVIGGFQLLPLRSPLCGRERSRRPVQKDRQPSVPPGALRTQLEELQKHLQEGPVRFCNGTLPFSGTLSCLLGWSLQPWAIRWADNHILSHSNGRADGSRLPIVTEMAEL</sequence>
<accession>A0A834R1B3</accession>
<reference evidence="1" key="1">
    <citation type="submission" date="2020-08" db="EMBL/GenBank/DDBJ databases">
        <authorList>
            <person name="Shumante A."/>
            <person name="Zimin A.V."/>
            <person name="Puiu D."/>
            <person name="Salzberg S.L."/>
        </authorList>
    </citation>
    <scope>NUCLEOTIDE SEQUENCE</scope>
    <source>
        <strain evidence="1">WC2-LM</strain>
        <tissue evidence="1">Liver</tissue>
    </source>
</reference>
<evidence type="ECO:0000313" key="1">
    <source>
        <dbReference type="EMBL" id="KAF7485768.1"/>
    </source>
</evidence>
<name>A0A834R1B3_MARMO</name>
<comment type="caution">
    <text evidence="1">The sequence shown here is derived from an EMBL/GenBank/DDBJ whole genome shotgun (WGS) entry which is preliminary data.</text>
</comment>